<evidence type="ECO:0000313" key="2">
    <source>
        <dbReference type="Proteomes" id="UP001501166"/>
    </source>
</evidence>
<protein>
    <submittedName>
        <fullName evidence="1">Uncharacterized protein</fullName>
    </submittedName>
</protein>
<dbReference type="EMBL" id="BAAACW010000005">
    <property type="protein sequence ID" value="GAA0351134.1"/>
    <property type="molecule type" value="Genomic_DNA"/>
</dbReference>
<proteinExistence type="predicted"/>
<dbReference type="Proteomes" id="UP001501166">
    <property type="component" value="Unassembled WGS sequence"/>
</dbReference>
<organism evidence="1 2">
    <name type="scientific">Alkalibacterium iburiense</name>
    <dbReference type="NCBI Taxonomy" id="290589"/>
    <lineage>
        <taxon>Bacteria</taxon>
        <taxon>Bacillati</taxon>
        <taxon>Bacillota</taxon>
        <taxon>Bacilli</taxon>
        <taxon>Lactobacillales</taxon>
        <taxon>Carnobacteriaceae</taxon>
        <taxon>Alkalibacterium</taxon>
    </lineage>
</organism>
<name>A0ABN0WZD7_9LACT</name>
<comment type="caution">
    <text evidence="1">The sequence shown here is derived from an EMBL/GenBank/DDBJ whole genome shotgun (WGS) entry which is preliminary data.</text>
</comment>
<evidence type="ECO:0000313" key="1">
    <source>
        <dbReference type="EMBL" id="GAA0351134.1"/>
    </source>
</evidence>
<reference evidence="1 2" key="1">
    <citation type="journal article" date="2019" name="Int. J. Syst. Evol. Microbiol.">
        <title>The Global Catalogue of Microorganisms (GCM) 10K type strain sequencing project: providing services to taxonomists for standard genome sequencing and annotation.</title>
        <authorList>
            <consortium name="The Broad Institute Genomics Platform"/>
            <consortium name="The Broad Institute Genome Sequencing Center for Infectious Disease"/>
            <person name="Wu L."/>
            <person name="Ma J."/>
        </authorList>
    </citation>
    <scope>NUCLEOTIDE SEQUENCE [LARGE SCALE GENOMIC DNA]</scope>
    <source>
        <strain evidence="1 2">JCM 12662</strain>
    </source>
</reference>
<accession>A0ABN0WZD7</accession>
<sequence length="72" mass="8297">MPFLKSIRIHSLFNIYFGINIKTFVKPNKTPANQGGNLFLLFKITDFVIFSRLVITNITLFIGTKFQTLEKS</sequence>
<keyword evidence="2" id="KW-1185">Reference proteome</keyword>
<gene>
    <name evidence="1" type="ORF">GCM10008932_00390</name>
</gene>